<dbReference type="RefSeq" id="WP_044665907.1">
    <property type="nucleotide sequence ID" value="NZ_CDRZ01000272.1"/>
</dbReference>
<dbReference type="REBASE" id="132414">
    <property type="entry name" value="M.SscSp3ORF720009P"/>
</dbReference>
<evidence type="ECO:0000256" key="2">
    <source>
        <dbReference type="ARBA" id="ARBA00022603"/>
    </source>
</evidence>
<dbReference type="PRINTS" id="PR00508">
    <property type="entry name" value="S21N4MTFRASE"/>
</dbReference>
<evidence type="ECO:0000256" key="4">
    <source>
        <dbReference type="ARBA" id="ARBA00022691"/>
    </source>
</evidence>
<evidence type="ECO:0000256" key="3">
    <source>
        <dbReference type="ARBA" id="ARBA00022679"/>
    </source>
</evidence>
<dbReference type="EMBL" id="CDRZ01000272">
    <property type="protein sequence ID" value="CEO90097.1"/>
    <property type="molecule type" value="Genomic_DNA"/>
</dbReference>
<dbReference type="PANTHER" id="PTHR13370">
    <property type="entry name" value="RNA METHYLASE-RELATED"/>
    <property type="match status" value="1"/>
</dbReference>
<dbReference type="Proteomes" id="UP000046155">
    <property type="component" value="Unassembled WGS sequence"/>
</dbReference>
<dbReference type="PANTHER" id="PTHR13370:SF24">
    <property type="entry name" value="TYPE III RESTRICTION-MODIFICATION ENZYME STYLTI MOD SUBUNIT"/>
    <property type="match status" value="1"/>
</dbReference>
<keyword evidence="5" id="KW-0680">Restriction system</keyword>
<dbReference type="InterPro" id="IPR029063">
    <property type="entry name" value="SAM-dependent_MTases_sf"/>
</dbReference>
<organism evidence="10 11">
    <name type="scientific">Syntrophaceticus schinkii</name>
    <dbReference type="NCBI Taxonomy" id="499207"/>
    <lineage>
        <taxon>Bacteria</taxon>
        <taxon>Bacillati</taxon>
        <taxon>Bacillota</taxon>
        <taxon>Clostridia</taxon>
        <taxon>Thermoanaerobacterales</taxon>
        <taxon>Thermoanaerobacterales Family III. Incertae Sedis</taxon>
        <taxon>Syntrophaceticus</taxon>
    </lineage>
</organism>
<dbReference type="GO" id="GO:0005737">
    <property type="term" value="C:cytoplasm"/>
    <property type="evidence" value="ECO:0007669"/>
    <property type="project" value="TreeGrafter"/>
</dbReference>
<gene>
    <name evidence="10" type="ORF">SSCH_720009</name>
</gene>
<dbReference type="GO" id="GO:0003677">
    <property type="term" value="F:DNA binding"/>
    <property type="evidence" value="ECO:0007669"/>
    <property type="project" value="UniProtKB-KW"/>
</dbReference>
<dbReference type="GO" id="GO:0015667">
    <property type="term" value="F:site-specific DNA-methyltransferase (cytosine-N4-specific) activity"/>
    <property type="evidence" value="ECO:0007669"/>
    <property type="project" value="UniProtKB-EC"/>
</dbReference>
<dbReference type="SUPFAM" id="SSF53335">
    <property type="entry name" value="S-adenosyl-L-methionine-dependent methyltransferases"/>
    <property type="match status" value="1"/>
</dbReference>
<dbReference type="PROSITE" id="PS00093">
    <property type="entry name" value="N4_MTASE"/>
    <property type="match status" value="1"/>
</dbReference>
<evidence type="ECO:0000313" key="11">
    <source>
        <dbReference type="Proteomes" id="UP000046155"/>
    </source>
</evidence>
<comment type="catalytic activity">
    <reaction evidence="7">
        <text>a 2'-deoxycytidine in DNA + S-adenosyl-L-methionine = an N(4)-methyl-2'-deoxycytidine in DNA + S-adenosyl-L-homocysteine + H(+)</text>
        <dbReference type="Rhea" id="RHEA:16857"/>
        <dbReference type="Rhea" id="RHEA-COMP:11369"/>
        <dbReference type="Rhea" id="RHEA-COMP:13674"/>
        <dbReference type="ChEBI" id="CHEBI:15378"/>
        <dbReference type="ChEBI" id="CHEBI:57856"/>
        <dbReference type="ChEBI" id="CHEBI:59789"/>
        <dbReference type="ChEBI" id="CHEBI:85452"/>
        <dbReference type="ChEBI" id="CHEBI:137933"/>
        <dbReference type="EC" id="2.1.1.113"/>
    </reaction>
</comment>
<sequence length="294" mass="32925">MATKTSSFGSSKREAHDSSVFYARNLYSGDFPSLHRLLAELCKQIKKRSVPAKPLHDWVNRIYCHTAEDMSHLPDESVALAFTSPPYNSGKDYDEDLDIGAYFALMSRVGAEVYRVLKPGGRYVINIANLGRKPYIPMHAYFYITHTGLGFLPAGEIIWQKSKGANSSCAWGSWLSAKAPRLRDLHEYLLVFVKDDFSRPEKGTSDINKEEFMSSTLSIWEVPPESAKKVGHPAPFPVELASRVIKLYSYVDDVVLDPFAGSGTTCVAAKKLGRYYIGYEIVPEYCDLCGVRLE</sequence>
<dbReference type="InterPro" id="IPR017985">
    <property type="entry name" value="MeTrfase_CN4_CS"/>
</dbReference>
<keyword evidence="6" id="KW-0238">DNA-binding</keyword>
<dbReference type="GO" id="GO:0032259">
    <property type="term" value="P:methylation"/>
    <property type="evidence" value="ECO:0007669"/>
    <property type="project" value="UniProtKB-KW"/>
</dbReference>
<protein>
    <recommendedName>
        <fullName evidence="8">Methyltransferase</fullName>
        <ecNumber evidence="8">2.1.1.-</ecNumber>
    </recommendedName>
</protein>
<name>A0A0B7MQW9_9FIRM</name>
<accession>A0A0B7MQW9</accession>
<dbReference type="Pfam" id="PF01555">
    <property type="entry name" value="N6_N4_Mtase"/>
    <property type="match status" value="1"/>
</dbReference>
<evidence type="ECO:0000256" key="6">
    <source>
        <dbReference type="ARBA" id="ARBA00023125"/>
    </source>
</evidence>
<keyword evidence="11" id="KW-1185">Reference proteome</keyword>
<keyword evidence="3" id="KW-0808">Transferase</keyword>
<dbReference type="Gene3D" id="3.40.50.150">
    <property type="entry name" value="Vaccinia Virus protein VP39"/>
    <property type="match status" value="1"/>
</dbReference>
<dbReference type="GO" id="GO:0009307">
    <property type="term" value="P:DNA restriction-modification system"/>
    <property type="evidence" value="ECO:0007669"/>
    <property type="project" value="UniProtKB-KW"/>
</dbReference>
<dbReference type="AlphaFoldDB" id="A0A0B7MQW9"/>
<comment type="similarity">
    <text evidence="1">Belongs to the N(4)/N(6)-methyltransferase family. N(4) subfamily.</text>
</comment>
<evidence type="ECO:0000256" key="8">
    <source>
        <dbReference type="RuleBase" id="RU362026"/>
    </source>
</evidence>
<evidence type="ECO:0000256" key="7">
    <source>
        <dbReference type="ARBA" id="ARBA00049120"/>
    </source>
</evidence>
<keyword evidence="2 10" id="KW-0489">Methyltransferase</keyword>
<evidence type="ECO:0000259" key="9">
    <source>
        <dbReference type="Pfam" id="PF01555"/>
    </source>
</evidence>
<dbReference type="GO" id="GO:0008170">
    <property type="term" value="F:N-methyltransferase activity"/>
    <property type="evidence" value="ECO:0007669"/>
    <property type="project" value="InterPro"/>
</dbReference>
<proteinExistence type="inferred from homology"/>
<dbReference type="InterPro" id="IPR002941">
    <property type="entry name" value="DNA_methylase_N4/N6"/>
</dbReference>
<evidence type="ECO:0000256" key="1">
    <source>
        <dbReference type="ARBA" id="ARBA00010203"/>
    </source>
</evidence>
<evidence type="ECO:0000313" key="10">
    <source>
        <dbReference type="EMBL" id="CEO90097.1"/>
    </source>
</evidence>
<dbReference type="OrthoDB" id="9773571at2"/>
<evidence type="ECO:0000256" key="5">
    <source>
        <dbReference type="ARBA" id="ARBA00022747"/>
    </source>
</evidence>
<reference evidence="11" key="1">
    <citation type="submission" date="2015-01" db="EMBL/GenBank/DDBJ databases">
        <authorList>
            <person name="Manzoor Shahid"/>
            <person name="Zubair Saima"/>
        </authorList>
    </citation>
    <scope>NUCLEOTIDE SEQUENCE [LARGE SCALE GENOMIC DNA]</scope>
    <source>
        <strain evidence="11">Sp3</strain>
    </source>
</reference>
<dbReference type="EC" id="2.1.1.-" evidence="8"/>
<dbReference type="InterPro" id="IPR001091">
    <property type="entry name" value="RM_Methyltransferase"/>
</dbReference>
<keyword evidence="4" id="KW-0949">S-adenosyl-L-methionine</keyword>
<feature type="domain" description="DNA methylase N-4/N-6" evidence="9">
    <location>
        <begin position="78"/>
        <end position="288"/>
    </location>
</feature>